<evidence type="ECO:0000256" key="6">
    <source>
        <dbReference type="ARBA" id="ARBA00023136"/>
    </source>
</evidence>
<name>A0A8J3FF99_9ACTN</name>
<keyword evidence="2" id="KW-0813">Transport</keyword>
<dbReference type="GO" id="GO:0022857">
    <property type="term" value="F:transmembrane transporter activity"/>
    <property type="evidence" value="ECO:0007669"/>
    <property type="project" value="InterPro"/>
</dbReference>
<organism evidence="9 10">
    <name type="scientific">Pilimelia terevasa</name>
    <dbReference type="NCBI Taxonomy" id="53372"/>
    <lineage>
        <taxon>Bacteria</taxon>
        <taxon>Bacillati</taxon>
        <taxon>Actinomycetota</taxon>
        <taxon>Actinomycetes</taxon>
        <taxon>Micromonosporales</taxon>
        <taxon>Micromonosporaceae</taxon>
        <taxon>Pilimelia</taxon>
    </lineage>
</organism>
<comment type="subcellular location">
    <subcellularLocation>
        <location evidence="1">Cell inner membrane</location>
        <topology evidence="1">Multi-pass membrane protein</topology>
    </subcellularLocation>
</comment>
<dbReference type="SUPFAM" id="SSF103473">
    <property type="entry name" value="MFS general substrate transporter"/>
    <property type="match status" value="1"/>
</dbReference>
<feature type="transmembrane region" description="Helical" evidence="7">
    <location>
        <begin position="87"/>
        <end position="107"/>
    </location>
</feature>
<dbReference type="Proteomes" id="UP000662200">
    <property type="component" value="Unassembled WGS sequence"/>
</dbReference>
<comment type="caution">
    <text evidence="9">The sequence shown here is derived from an EMBL/GenBank/DDBJ whole genome shotgun (WGS) entry which is preliminary data.</text>
</comment>
<feature type="transmembrane region" description="Helical" evidence="7">
    <location>
        <begin position="264"/>
        <end position="284"/>
    </location>
</feature>
<protein>
    <submittedName>
        <fullName evidence="9">MFS transporter</fullName>
    </submittedName>
</protein>
<feature type="transmembrane region" description="Helical" evidence="7">
    <location>
        <begin position="381"/>
        <end position="400"/>
    </location>
</feature>
<dbReference type="Pfam" id="PF05977">
    <property type="entry name" value="MFS_3"/>
    <property type="match status" value="1"/>
</dbReference>
<reference evidence="9" key="2">
    <citation type="submission" date="2020-09" db="EMBL/GenBank/DDBJ databases">
        <authorList>
            <person name="Sun Q."/>
            <person name="Ohkuma M."/>
        </authorList>
    </citation>
    <scope>NUCLEOTIDE SEQUENCE</scope>
    <source>
        <strain evidence="9">JCM 3091</strain>
    </source>
</reference>
<reference evidence="9" key="1">
    <citation type="journal article" date="2014" name="Int. J. Syst. Evol. Microbiol.">
        <title>Complete genome sequence of Corynebacterium casei LMG S-19264T (=DSM 44701T), isolated from a smear-ripened cheese.</title>
        <authorList>
            <consortium name="US DOE Joint Genome Institute (JGI-PGF)"/>
            <person name="Walter F."/>
            <person name="Albersmeier A."/>
            <person name="Kalinowski J."/>
            <person name="Ruckert C."/>
        </authorList>
    </citation>
    <scope>NUCLEOTIDE SEQUENCE</scope>
    <source>
        <strain evidence="9">JCM 3091</strain>
    </source>
</reference>
<dbReference type="Gene3D" id="1.20.1250.20">
    <property type="entry name" value="MFS general substrate transporter like domains"/>
    <property type="match status" value="1"/>
</dbReference>
<dbReference type="PANTHER" id="PTHR23513">
    <property type="entry name" value="INTEGRAL MEMBRANE EFFLUX PROTEIN-RELATED"/>
    <property type="match status" value="1"/>
</dbReference>
<dbReference type="AlphaFoldDB" id="A0A8J3FF99"/>
<dbReference type="EMBL" id="BMQC01000003">
    <property type="protein sequence ID" value="GGK20182.1"/>
    <property type="molecule type" value="Genomic_DNA"/>
</dbReference>
<evidence type="ECO:0000259" key="8">
    <source>
        <dbReference type="PROSITE" id="PS50850"/>
    </source>
</evidence>
<gene>
    <name evidence="9" type="ORF">GCM10010124_11010</name>
</gene>
<feature type="transmembrane region" description="Helical" evidence="7">
    <location>
        <begin position="230"/>
        <end position="252"/>
    </location>
</feature>
<feature type="transmembrane region" description="Helical" evidence="7">
    <location>
        <begin position="180"/>
        <end position="202"/>
    </location>
</feature>
<feature type="transmembrane region" description="Helical" evidence="7">
    <location>
        <begin position="55"/>
        <end position="75"/>
    </location>
</feature>
<evidence type="ECO:0000256" key="5">
    <source>
        <dbReference type="ARBA" id="ARBA00022989"/>
    </source>
</evidence>
<evidence type="ECO:0000256" key="3">
    <source>
        <dbReference type="ARBA" id="ARBA00022475"/>
    </source>
</evidence>
<feature type="transmembrane region" description="Helical" evidence="7">
    <location>
        <begin position="291"/>
        <end position="324"/>
    </location>
</feature>
<dbReference type="InterPro" id="IPR010290">
    <property type="entry name" value="TM_effector"/>
</dbReference>
<proteinExistence type="predicted"/>
<dbReference type="GO" id="GO:0005886">
    <property type="term" value="C:plasma membrane"/>
    <property type="evidence" value="ECO:0007669"/>
    <property type="project" value="UniProtKB-SubCell"/>
</dbReference>
<evidence type="ECO:0000313" key="10">
    <source>
        <dbReference type="Proteomes" id="UP000662200"/>
    </source>
</evidence>
<evidence type="ECO:0000256" key="4">
    <source>
        <dbReference type="ARBA" id="ARBA00022692"/>
    </source>
</evidence>
<dbReference type="CDD" id="cd06173">
    <property type="entry name" value="MFS_MefA_like"/>
    <property type="match status" value="1"/>
</dbReference>
<feature type="domain" description="Major facilitator superfamily (MFS) profile" evidence="8">
    <location>
        <begin position="224"/>
        <end position="427"/>
    </location>
</feature>
<accession>A0A8J3FF99</accession>
<evidence type="ECO:0000256" key="7">
    <source>
        <dbReference type="SAM" id="Phobius"/>
    </source>
</evidence>
<sequence>MSASRWRRLALDVTPLRRSREFRLLFGASSISSLGSFITYVTIPYQVAAITKDPLLVGLLGVCELVPILVMGFVGGALADYLDRRRLVLGGELALTALTGVLLANALSDTPHLWLLYVVAGLSAAVDGIQRPAMEGLVPRVVGADLIPAASALQSLRMQTASLVGPGVAGLLIASVDLGWVYAVDLATFAVSLLLLALMRAVPPPPDADRPSLRTVVEGLRYARSRPELLGSYLVDINAMFFGMPSALYPFLADRMGGPKVLGLLYAAPAIGSLLATLTSGWTGRVHRHGLMVLVAAGAWGVGIIGAGLATALWLTVGCLAFAGAADMISGLFRMSIWNQTIPDHLRGRLAGIEMISYTSGPLLGHVRSGLMARWTGVGGAIAWGGVLCVAGTAALAVALPGFRRYDAREGLAHKQAAEAARAAGAG</sequence>
<keyword evidence="5 7" id="KW-1133">Transmembrane helix</keyword>
<keyword evidence="6 7" id="KW-0472">Membrane</keyword>
<evidence type="ECO:0000256" key="2">
    <source>
        <dbReference type="ARBA" id="ARBA00022448"/>
    </source>
</evidence>
<evidence type="ECO:0000256" key="1">
    <source>
        <dbReference type="ARBA" id="ARBA00004429"/>
    </source>
</evidence>
<dbReference type="PROSITE" id="PS50850">
    <property type="entry name" value="MFS"/>
    <property type="match status" value="1"/>
</dbReference>
<evidence type="ECO:0000313" key="9">
    <source>
        <dbReference type="EMBL" id="GGK20182.1"/>
    </source>
</evidence>
<dbReference type="InterPro" id="IPR020846">
    <property type="entry name" value="MFS_dom"/>
</dbReference>
<keyword evidence="4 7" id="KW-0812">Transmembrane</keyword>
<dbReference type="PANTHER" id="PTHR23513:SF9">
    <property type="entry name" value="ENTEROBACTIN EXPORTER ENTS"/>
    <property type="match status" value="1"/>
</dbReference>
<dbReference type="InterPro" id="IPR036259">
    <property type="entry name" value="MFS_trans_sf"/>
</dbReference>
<dbReference type="RefSeq" id="WP_189113101.1">
    <property type="nucleotide sequence ID" value="NZ_BMQC01000003.1"/>
</dbReference>
<keyword evidence="3" id="KW-1003">Cell membrane</keyword>
<keyword evidence="10" id="KW-1185">Reference proteome</keyword>
<feature type="transmembrane region" description="Helical" evidence="7">
    <location>
        <begin position="21"/>
        <end position="43"/>
    </location>
</feature>